<dbReference type="InterPro" id="IPR027016">
    <property type="entry name" value="UCP029811"/>
</dbReference>
<proteinExistence type="predicted"/>
<gene>
    <name evidence="4" type="ORF">JDW22_11395</name>
</gene>
<feature type="signal peptide" evidence="2">
    <location>
        <begin position="1"/>
        <end position="17"/>
    </location>
</feature>
<comment type="caution">
    <text evidence="4">The sequence shown here is derived from an EMBL/GenBank/DDBJ whole genome shotgun (WGS) entry which is preliminary data.</text>
</comment>
<accession>A0ABS1BV35</accession>
<evidence type="ECO:0000313" key="4">
    <source>
        <dbReference type="EMBL" id="MBK0397160.1"/>
    </source>
</evidence>
<dbReference type="Pfam" id="PF04264">
    <property type="entry name" value="YceI"/>
    <property type="match status" value="1"/>
</dbReference>
<dbReference type="GeneID" id="84907196"/>
<feature type="region of interest" description="Disordered" evidence="1">
    <location>
        <begin position="23"/>
        <end position="63"/>
    </location>
</feature>
<feature type="chain" id="PRO_5046228069" evidence="2">
    <location>
        <begin position="18"/>
        <end position="232"/>
    </location>
</feature>
<name>A0ABS1BV35_9NEIS</name>
<feature type="compositionally biased region" description="Low complexity" evidence="1">
    <location>
        <begin position="23"/>
        <end position="54"/>
    </location>
</feature>
<dbReference type="Gene3D" id="2.40.128.110">
    <property type="entry name" value="Lipid/polyisoprenoid-binding, YceI-like"/>
    <property type="match status" value="1"/>
</dbReference>
<dbReference type="InterPro" id="IPR036761">
    <property type="entry name" value="TTHA0802/YceI-like_sf"/>
</dbReference>
<keyword evidence="5" id="KW-1185">Reference proteome</keyword>
<evidence type="ECO:0000259" key="3">
    <source>
        <dbReference type="SMART" id="SM00867"/>
    </source>
</evidence>
<organism evidence="4 5">
    <name type="scientific">Kingella bonacorsii</name>
    <dbReference type="NCBI Taxonomy" id="2796361"/>
    <lineage>
        <taxon>Bacteria</taxon>
        <taxon>Pseudomonadati</taxon>
        <taxon>Pseudomonadota</taxon>
        <taxon>Betaproteobacteria</taxon>
        <taxon>Neisseriales</taxon>
        <taxon>Neisseriaceae</taxon>
        <taxon>Kingella</taxon>
    </lineage>
</organism>
<dbReference type="SUPFAM" id="SSF101874">
    <property type="entry name" value="YceI-like"/>
    <property type="match status" value="1"/>
</dbReference>
<protein>
    <submittedName>
        <fullName evidence="4">YceI family protein</fullName>
    </submittedName>
</protein>
<keyword evidence="2" id="KW-0732">Signal</keyword>
<evidence type="ECO:0000256" key="1">
    <source>
        <dbReference type="SAM" id="MobiDB-lite"/>
    </source>
</evidence>
<dbReference type="RefSeq" id="WP_040558094.1">
    <property type="nucleotide sequence ID" value="NZ_JAEHNZ010000004.1"/>
</dbReference>
<dbReference type="InterPro" id="IPR007372">
    <property type="entry name" value="Lipid/polyisoprenoid-bd_YceI"/>
</dbReference>
<dbReference type="PROSITE" id="PS51257">
    <property type="entry name" value="PROKAR_LIPOPROTEIN"/>
    <property type="match status" value="1"/>
</dbReference>
<dbReference type="Proteomes" id="UP000614058">
    <property type="component" value="Unassembled WGS sequence"/>
</dbReference>
<sequence length="232" mass="24417">MKHKLLPLSLLCTLALAACNPPQPAANASETAASSAMTSQPMAASSASMSGNATQGAGNWVSNDNQVRFTSSKTNKQNKTIDEESSFATSAAQLSADGAFSMSVDLASVKTNIDLRDERLRDWVFEVAQFPKAEISGKIDMNAIGSLKTGDSLQLKQPLTLDLHGSKQDIEAELTLKRGADNSISVATAQPVVVDAKKLGMSGGVAKLVEVMGLASINEQIPVTFNGTFTRQ</sequence>
<feature type="domain" description="Lipid/polyisoprenoid-binding YceI-like" evidence="3">
    <location>
        <begin position="59"/>
        <end position="230"/>
    </location>
</feature>
<dbReference type="PIRSF" id="PIRSF029811">
    <property type="entry name" value="UCP029811"/>
    <property type="match status" value="1"/>
</dbReference>
<dbReference type="EMBL" id="JAEHNZ010000004">
    <property type="protein sequence ID" value="MBK0397160.1"/>
    <property type="molecule type" value="Genomic_DNA"/>
</dbReference>
<reference evidence="4 5" key="1">
    <citation type="journal article" date="2021" name="Pathogens">
        <title>Isolation and Characterization of Kingella bonacorsii sp. nov., A Novel Kingella Species Detected in a Stable Periodontitis Subject.</title>
        <authorList>
            <person name="Antezack A."/>
            <person name="Boxberger M."/>
            <person name="Rolland C."/>
            <person name="Monnet-Corti V."/>
            <person name="La Scola B."/>
        </authorList>
    </citation>
    <scope>NUCLEOTIDE SEQUENCE [LARGE SCALE GENOMIC DNA]</scope>
    <source>
        <strain evidence="4 5">Marseille-Q4569</strain>
    </source>
</reference>
<dbReference type="SMART" id="SM00867">
    <property type="entry name" value="YceI"/>
    <property type="match status" value="1"/>
</dbReference>
<evidence type="ECO:0000256" key="2">
    <source>
        <dbReference type="SAM" id="SignalP"/>
    </source>
</evidence>
<evidence type="ECO:0000313" key="5">
    <source>
        <dbReference type="Proteomes" id="UP000614058"/>
    </source>
</evidence>